<keyword evidence="2" id="KW-1185">Reference proteome</keyword>
<organism evidence="1 2">
    <name type="scientific">Durusdinium trenchii</name>
    <dbReference type="NCBI Taxonomy" id="1381693"/>
    <lineage>
        <taxon>Eukaryota</taxon>
        <taxon>Sar</taxon>
        <taxon>Alveolata</taxon>
        <taxon>Dinophyceae</taxon>
        <taxon>Suessiales</taxon>
        <taxon>Symbiodiniaceae</taxon>
        <taxon>Durusdinium</taxon>
    </lineage>
</organism>
<comment type="caution">
    <text evidence="1">The sequence shown here is derived from an EMBL/GenBank/DDBJ whole genome shotgun (WGS) entry which is preliminary data.</text>
</comment>
<accession>A0ABP0N681</accession>
<feature type="non-terminal residue" evidence="1">
    <location>
        <position position="1"/>
    </location>
</feature>
<gene>
    <name evidence="1" type="ORF">SCF082_LOCUS30931</name>
</gene>
<dbReference type="Proteomes" id="UP001642464">
    <property type="component" value="Unassembled WGS sequence"/>
</dbReference>
<sequence>VLAENEDHWEGEDVEDAERAAYEEELNRQLEELQGADEEVREDYWEIRDEGYLIRHHVQPRFEFFYPEQALMELRVDL</sequence>
<feature type="non-terminal residue" evidence="1">
    <location>
        <position position="78"/>
    </location>
</feature>
<reference evidence="1 2" key="1">
    <citation type="submission" date="2024-02" db="EMBL/GenBank/DDBJ databases">
        <authorList>
            <person name="Chen Y."/>
            <person name="Shah S."/>
            <person name="Dougan E. K."/>
            <person name="Thang M."/>
            <person name="Chan C."/>
        </authorList>
    </citation>
    <scope>NUCLEOTIDE SEQUENCE [LARGE SCALE GENOMIC DNA]</scope>
</reference>
<name>A0ABP0N681_9DINO</name>
<protein>
    <submittedName>
        <fullName evidence="1">Uncharacterized protein</fullName>
    </submittedName>
</protein>
<dbReference type="EMBL" id="CAXAMM010025869">
    <property type="protein sequence ID" value="CAK9057755.1"/>
    <property type="molecule type" value="Genomic_DNA"/>
</dbReference>
<evidence type="ECO:0000313" key="1">
    <source>
        <dbReference type="EMBL" id="CAK9057755.1"/>
    </source>
</evidence>
<proteinExistence type="predicted"/>
<evidence type="ECO:0000313" key="2">
    <source>
        <dbReference type="Proteomes" id="UP001642464"/>
    </source>
</evidence>